<name>A0A242BDT2_ENTFC</name>
<accession>A0A242BDT2</accession>
<organism evidence="1 2">
    <name type="scientific">Enterococcus faecium</name>
    <name type="common">Streptococcus faecium</name>
    <dbReference type="NCBI Taxonomy" id="1352"/>
    <lineage>
        <taxon>Bacteria</taxon>
        <taxon>Bacillati</taxon>
        <taxon>Bacillota</taxon>
        <taxon>Bacilli</taxon>
        <taxon>Lactobacillales</taxon>
        <taxon>Enterococcaceae</taxon>
        <taxon>Enterococcus</taxon>
    </lineage>
</organism>
<comment type="caution">
    <text evidence="1">The sequence shown here is derived from an EMBL/GenBank/DDBJ whole genome shotgun (WGS) entry which is preliminary data.</text>
</comment>
<protein>
    <submittedName>
        <fullName evidence="1">Uncharacterized protein</fullName>
    </submittedName>
</protein>
<reference evidence="1 2" key="1">
    <citation type="submission" date="2017-05" db="EMBL/GenBank/DDBJ databases">
        <title>The Genome Sequence of Enterococcus faecium 7H8_DIV0219.</title>
        <authorList>
            <consortium name="The Broad Institute Genomics Platform"/>
            <consortium name="The Broad Institute Genomic Center for Infectious Diseases"/>
            <person name="Earl A."/>
            <person name="Manson A."/>
            <person name="Schwartman J."/>
            <person name="Gilmore M."/>
            <person name="Abouelleil A."/>
            <person name="Cao P."/>
            <person name="Chapman S."/>
            <person name="Cusick C."/>
            <person name="Shea T."/>
            <person name="Young S."/>
            <person name="Neafsey D."/>
            <person name="Nusbaum C."/>
            <person name="Birren B."/>
        </authorList>
    </citation>
    <scope>NUCLEOTIDE SEQUENCE [LARGE SCALE GENOMIC DNA]</scope>
    <source>
        <strain evidence="1 2">7H8_DIV0219</strain>
    </source>
</reference>
<dbReference type="AlphaFoldDB" id="A0A242BDT2"/>
<evidence type="ECO:0000313" key="2">
    <source>
        <dbReference type="Proteomes" id="UP000194885"/>
    </source>
</evidence>
<evidence type="ECO:0000313" key="1">
    <source>
        <dbReference type="EMBL" id="OTN93654.1"/>
    </source>
</evidence>
<dbReference type="RefSeq" id="WP_086323365.1">
    <property type="nucleotide sequence ID" value="NZ_NGKW01000003.1"/>
</dbReference>
<dbReference type="Proteomes" id="UP000194885">
    <property type="component" value="Unassembled WGS sequence"/>
</dbReference>
<proteinExistence type="predicted"/>
<dbReference type="EMBL" id="NGKW01000003">
    <property type="protein sequence ID" value="OTN93654.1"/>
    <property type="molecule type" value="Genomic_DNA"/>
</dbReference>
<sequence length="335" mass="38943">MGRLITKAIPTDKVAIEYLKNNSDLHEDFAISPFTARSLFNHYVLDKRNFICPTKNCSAPITCRSISKDSKNSPTFVNQSISENKHISYCNYHPSNYDRASSKKDSNNEKFKYSKSGDIVSDLSITNGFSPRKTHKTKRESTRTSEIEGNTATNYYTKKQIKSDAIPTKPSKEHLKTLQDHVEMYKSNPEFKITSQISGAIIPIKFLFKPIYKNYLFENLKNRKYPSIYYGLANLKETNNDKVLRIVFKMYKTHSNEQTYNPSLLISKDYIQNEYTDVYDSFINKNKTSFEVYTTLPLFWNYGVNESIYLNVCSFQEEITVNPFSDELFYNIYIS</sequence>
<gene>
    <name evidence="1" type="ORF">A5810_001530</name>
</gene>